<name>A0ACB6QP67_9PLEO</name>
<dbReference type="Proteomes" id="UP000799755">
    <property type="component" value="Unassembled WGS sequence"/>
</dbReference>
<proteinExistence type="predicted"/>
<gene>
    <name evidence="1" type="ORF">BDR25DRAFT_315752</name>
</gene>
<protein>
    <submittedName>
        <fullName evidence="1">Uncharacterized protein</fullName>
    </submittedName>
</protein>
<dbReference type="EMBL" id="MU003514">
    <property type="protein sequence ID" value="KAF2468774.1"/>
    <property type="molecule type" value="Genomic_DNA"/>
</dbReference>
<keyword evidence="2" id="KW-1185">Reference proteome</keyword>
<accession>A0ACB6QP67</accession>
<evidence type="ECO:0000313" key="1">
    <source>
        <dbReference type="EMBL" id="KAF2468774.1"/>
    </source>
</evidence>
<evidence type="ECO:0000313" key="2">
    <source>
        <dbReference type="Proteomes" id="UP000799755"/>
    </source>
</evidence>
<reference evidence="1" key="1">
    <citation type="journal article" date="2020" name="Stud. Mycol.">
        <title>101 Dothideomycetes genomes: a test case for predicting lifestyles and emergence of pathogens.</title>
        <authorList>
            <person name="Haridas S."/>
            <person name="Albert R."/>
            <person name="Binder M."/>
            <person name="Bloem J."/>
            <person name="Labutti K."/>
            <person name="Salamov A."/>
            <person name="Andreopoulos B."/>
            <person name="Baker S."/>
            <person name="Barry K."/>
            <person name="Bills G."/>
            <person name="Bluhm B."/>
            <person name="Cannon C."/>
            <person name="Castanera R."/>
            <person name="Culley D."/>
            <person name="Daum C."/>
            <person name="Ezra D."/>
            <person name="Gonzalez J."/>
            <person name="Henrissat B."/>
            <person name="Kuo A."/>
            <person name="Liang C."/>
            <person name="Lipzen A."/>
            <person name="Lutzoni F."/>
            <person name="Magnuson J."/>
            <person name="Mondo S."/>
            <person name="Nolan M."/>
            <person name="Ohm R."/>
            <person name="Pangilinan J."/>
            <person name="Park H.-J."/>
            <person name="Ramirez L."/>
            <person name="Alfaro M."/>
            <person name="Sun H."/>
            <person name="Tritt A."/>
            <person name="Yoshinaga Y."/>
            <person name="Zwiers L.-H."/>
            <person name="Turgeon B."/>
            <person name="Goodwin S."/>
            <person name="Spatafora J."/>
            <person name="Crous P."/>
            <person name="Grigoriev I."/>
        </authorList>
    </citation>
    <scope>NUCLEOTIDE SEQUENCE</scope>
    <source>
        <strain evidence="1">ATCC 200398</strain>
    </source>
</reference>
<organism evidence="1 2">
    <name type="scientific">Lindgomyces ingoldianus</name>
    <dbReference type="NCBI Taxonomy" id="673940"/>
    <lineage>
        <taxon>Eukaryota</taxon>
        <taxon>Fungi</taxon>
        <taxon>Dikarya</taxon>
        <taxon>Ascomycota</taxon>
        <taxon>Pezizomycotina</taxon>
        <taxon>Dothideomycetes</taxon>
        <taxon>Pleosporomycetidae</taxon>
        <taxon>Pleosporales</taxon>
        <taxon>Lindgomycetaceae</taxon>
        <taxon>Lindgomyces</taxon>
    </lineage>
</organism>
<comment type="caution">
    <text evidence="1">The sequence shown here is derived from an EMBL/GenBank/DDBJ whole genome shotgun (WGS) entry which is preliminary data.</text>
</comment>
<sequence length="175" mass="17540">MRISSLPVFLLPTLAASRICHSQPQPASSPSTATIPSPTATSISNSGIPAPEPTSTPAVAENLDLREIVADPNAVQPTSQPLATAAAVEQLSLTVQWVETVVNGVKTWVPVTATFKFEAVPSQAPGPGKGIVGMGTLTGVVGVTKTVKEGAAPTTGPGWKGIGAALGMGLAGLVV</sequence>